<keyword evidence="3" id="KW-1185">Reference proteome</keyword>
<name>A0AAN8X2N8_HALRR</name>
<feature type="region of interest" description="Disordered" evidence="1">
    <location>
        <begin position="1"/>
        <end position="47"/>
    </location>
</feature>
<protein>
    <submittedName>
        <fullName evidence="2">Uncharacterized protein</fullName>
    </submittedName>
</protein>
<sequence length="103" mass="11206">MSFRSVKSGVGGGSGYGRRQAASNLLEQLDPVSHHRANSRHNSIGRASHSVVDWPMASVARCDTTAEALRVAGWPMEPPTHYDTTTEGESKFTKQYLGCLVDM</sequence>
<organism evidence="2 3">
    <name type="scientific">Halocaridina rubra</name>
    <name type="common">Hawaiian red shrimp</name>
    <dbReference type="NCBI Taxonomy" id="373956"/>
    <lineage>
        <taxon>Eukaryota</taxon>
        <taxon>Metazoa</taxon>
        <taxon>Ecdysozoa</taxon>
        <taxon>Arthropoda</taxon>
        <taxon>Crustacea</taxon>
        <taxon>Multicrustacea</taxon>
        <taxon>Malacostraca</taxon>
        <taxon>Eumalacostraca</taxon>
        <taxon>Eucarida</taxon>
        <taxon>Decapoda</taxon>
        <taxon>Pleocyemata</taxon>
        <taxon>Caridea</taxon>
        <taxon>Atyoidea</taxon>
        <taxon>Atyidae</taxon>
        <taxon>Halocaridina</taxon>
    </lineage>
</organism>
<gene>
    <name evidence="2" type="ORF">SK128_020045</name>
</gene>
<evidence type="ECO:0000313" key="2">
    <source>
        <dbReference type="EMBL" id="KAK7075437.1"/>
    </source>
</evidence>
<reference evidence="2 3" key="1">
    <citation type="submission" date="2023-11" db="EMBL/GenBank/DDBJ databases">
        <title>Halocaridina rubra genome assembly.</title>
        <authorList>
            <person name="Smith C."/>
        </authorList>
    </citation>
    <scope>NUCLEOTIDE SEQUENCE [LARGE SCALE GENOMIC DNA]</scope>
    <source>
        <strain evidence="2">EP-1</strain>
        <tissue evidence="2">Whole</tissue>
    </source>
</reference>
<evidence type="ECO:0000313" key="3">
    <source>
        <dbReference type="Proteomes" id="UP001381693"/>
    </source>
</evidence>
<dbReference type="EMBL" id="JAXCGZ010010696">
    <property type="protein sequence ID" value="KAK7075437.1"/>
    <property type="molecule type" value="Genomic_DNA"/>
</dbReference>
<dbReference type="AlphaFoldDB" id="A0AAN8X2N8"/>
<comment type="caution">
    <text evidence="2">The sequence shown here is derived from an EMBL/GenBank/DDBJ whole genome shotgun (WGS) entry which is preliminary data.</text>
</comment>
<proteinExistence type="predicted"/>
<accession>A0AAN8X2N8</accession>
<evidence type="ECO:0000256" key="1">
    <source>
        <dbReference type="SAM" id="MobiDB-lite"/>
    </source>
</evidence>
<dbReference type="Proteomes" id="UP001381693">
    <property type="component" value="Unassembled WGS sequence"/>
</dbReference>